<keyword evidence="1" id="KW-0732">Signal</keyword>
<dbReference type="RefSeq" id="WP_143372858.1">
    <property type="nucleotide sequence ID" value="NZ_VJVZ01000004.1"/>
</dbReference>
<dbReference type="Gene3D" id="2.60.120.1130">
    <property type="match status" value="1"/>
</dbReference>
<gene>
    <name evidence="3" type="ORF">FMM05_08200</name>
</gene>
<dbReference type="OrthoDB" id="8595007at2"/>
<feature type="domain" description="DUF3857" evidence="2">
    <location>
        <begin position="51"/>
        <end position="211"/>
    </location>
</feature>
<name>A0A552V4A9_9FLAO</name>
<evidence type="ECO:0000259" key="2">
    <source>
        <dbReference type="Pfam" id="PF12969"/>
    </source>
</evidence>
<dbReference type="Pfam" id="PF12969">
    <property type="entry name" value="DUF3857"/>
    <property type="match status" value="1"/>
</dbReference>
<evidence type="ECO:0000256" key="1">
    <source>
        <dbReference type="SAM" id="SignalP"/>
    </source>
</evidence>
<accession>A0A552V4A9</accession>
<comment type="caution">
    <text evidence="3">The sequence shown here is derived from an EMBL/GenBank/DDBJ whole genome shotgun (WGS) entry which is preliminary data.</text>
</comment>
<feature type="signal peptide" evidence="1">
    <location>
        <begin position="1"/>
        <end position="18"/>
    </location>
</feature>
<dbReference type="EMBL" id="VJVZ01000004">
    <property type="protein sequence ID" value="TRW25277.1"/>
    <property type="molecule type" value="Genomic_DNA"/>
</dbReference>
<organism evidence="3 4">
    <name type="scientific">Flavobacterium zepuense</name>
    <dbReference type="NCBI Taxonomy" id="2593302"/>
    <lineage>
        <taxon>Bacteria</taxon>
        <taxon>Pseudomonadati</taxon>
        <taxon>Bacteroidota</taxon>
        <taxon>Flavobacteriia</taxon>
        <taxon>Flavobacteriales</taxon>
        <taxon>Flavobacteriaceae</taxon>
        <taxon>Flavobacterium</taxon>
    </lineage>
</organism>
<evidence type="ECO:0000313" key="4">
    <source>
        <dbReference type="Proteomes" id="UP000320643"/>
    </source>
</evidence>
<sequence length="631" mass="71721">MFLRFSLLLLFFCAPLAAQENLSFLTISDALKENANAVIRLDQTDITITARNSMTIKKARTVTILNELGMRYMDASEYYSKNTTIKNVEVLVYDAQGQQIKKIKRKEFKDQSLSEGSEILDGRMLYLDYTPVQYPFTIVYTSEVQTSNTAFIPQWSPLDGAYASTQKSVINITYPAALGFKYKDYNFGEVTLNKSATANILSLSAENVTAVRYEEYSPSLLKVRPHVLFGLEKFHLEGVDGEASSWEALGAWMSNTLLAGTDELPIETQNKIKALVGNETDDLKKAKIVYKYVQGKTRYISIQLGIGGWKPMLAKDVDRLGYGDCKALSNYTRALLKVVGVNSYYTVIYGDRNRRDIREDFVSMQGNHIVLAIPYKGDLVWLECTSQTMPFGFQGDFTDNRMALIVKDGKGQMVRTHVYEGKGNTQIITGDYNITDNGAIAGALKIVSKGLQYDDKFSVENRSADDRDKIYKDRFKNINNLKFKKTNLTNDSDTQQFTEDLAIEAEGYCNKSGNRVMFAVNAFNQSFTIPQRYRSRKLPFEISTGFYDHDEITINLPEGFTIEARPENVTLTDKFGEYKTEYEMVAPTKMLYKRTLTINEGYYASNEYENYRLFRENIARNDNAKVVLVKK</sequence>
<dbReference type="AlphaFoldDB" id="A0A552V4A9"/>
<dbReference type="Proteomes" id="UP000320643">
    <property type="component" value="Unassembled WGS sequence"/>
</dbReference>
<keyword evidence="4" id="KW-1185">Reference proteome</keyword>
<feature type="chain" id="PRO_5021886926" evidence="1">
    <location>
        <begin position="19"/>
        <end position="631"/>
    </location>
</feature>
<evidence type="ECO:0000313" key="3">
    <source>
        <dbReference type="EMBL" id="TRW25277.1"/>
    </source>
</evidence>
<dbReference type="InterPro" id="IPR024618">
    <property type="entry name" value="DUF3857"/>
</dbReference>
<reference evidence="3 4" key="1">
    <citation type="submission" date="2019-07" db="EMBL/GenBank/DDBJ databases">
        <title>Flavobacterium sp. nov., isolated from glacier ice.</title>
        <authorList>
            <person name="Liu Q."/>
            <person name="Xin Y.-H."/>
        </authorList>
    </citation>
    <scope>NUCLEOTIDE SEQUENCE [LARGE SCALE GENOMIC DNA]</scope>
    <source>
        <strain evidence="3 4">ZT4R6</strain>
    </source>
</reference>
<dbReference type="Gene3D" id="2.60.40.3140">
    <property type="match status" value="1"/>
</dbReference>
<protein>
    <submittedName>
        <fullName evidence="3">DUF3857 domain-containing protein</fullName>
    </submittedName>
</protein>
<proteinExistence type="predicted"/>
<dbReference type="Gene3D" id="3.10.620.30">
    <property type="match status" value="1"/>
</dbReference>